<dbReference type="SMART" id="SM00283">
    <property type="entry name" value="MA"/>
    <property type="match status" value="1"/>
</dbReference>
<dbReference type="Proteomes" id="UP000288096">
    <property type="component" value="Unassembled WGS sequence"/>
</dbReference>
<dbReference type="GO" id="GO:0007165">
    <property type="term" value="P:signal transduction"/>
    <property type="evidence" value="ECO:0007669"/>
    <property type="project" value="UniProtKB-KW"/>
</dbReference>
<name>A0A401FU16_9BACT</name>
<dbReference type="RefSeq" id="WP_124327882.1">
    <property type="nucleotide sequence ID" value="NZ_BEXT01000001.1"/>
</dbReference>
<evidence type="ECO:0000256" key="1">
    <source>
        <dbReference type="ARBA" id="ARBA00022500"/>
    </source>
</evidence>
<feature type="compositionally biased region" description="Acidic residues" evidence="4">
    <location>
        <begin position="641"/>
        <end position="650"/>
    </location>
</feature>
<evidence type="ECO:0000256" key="4">
    <source>
        <dbReference type="SAM" id="MobiDB-lite"/>
    </source>
</evidence>
<keyword evidence="5" id="KW-0812">Transmembrane</keyword>
<keyword evidence="8" id="KW-1185">Reference proteome</keyword>
<accession>A0A401FU16</accession>
<keyword evidence="5" id="KW-1133">Transmembrane helix</keyword>
<evidence type="ECO:0000313" key="7">
    <source>
        <dbReference type="EMBL" id="GBC60472.1"/>
    </source>
</evidence>
<evidence type="ECO:0000256" key="2">
    <source>
        <dbReference type="ARBA" id="ARBA00029447"/>
    </source>
</evidence>
<comment type="caution">
    <text evidence="7">The sequence shown here is derived from an EMBL/GenBank/DDBJ whole genome shotgun (WGS) entry which is preliminary data.</text>
</comment>
<dbReference type="SUPFAM" id="SSF58104">
    <property type="entry name" value="Methyl-accepting chemotaxis protein (MCP) signaling domain"/>
    <property type="match status" value="1"/>
</dbReference>
<dbReference type="PANTHER" id="PTHR43531">
    <property type="entry name" value="PROTEIN ICFG"/>
    <property type="match status" value="1"/>
</dbReference>
<feature type="transmembrane region" description="Helical" evidence="5">
    <location>
        <begin position="12"/>
        <end position="38"/>
    </location>
</feature>
<protein>
    <recommendedName>
        <fullName evidence="6">Methyl-accepting transducer domain-containing protein</fullName>
    </recommendedName>
</protein>
<dbReference type="OrthoDB" id="9816383at2"/>
<evidence type="ECO:0000256" key="3">
    <source>
        <dbReference type="PROSITE-ProRule" id="PRU00284"/>
    </source>
</evidence>
<comment type="similarity">
    <text evidence="2">Belongs to the methyl-accepting chemotaxis (MCP) protein family.</text>
</comment>
<evidence type="ECO:0000259" key="6">
    <source>
        <dbReference type="PROSITE" id="PS50111"/>
    </source>
</evidence>
<dbReference type="PANTHER" id="PTHR43531:SF11">
    <property type="entry name" value="METHYL-ACCEPTING CHEMOTAXIS PROTEIN 3"/>
    <property type="match status" value="1"/>
</dbReference>
<sequence>MKRLKSLLYKNIIIKLMVINILICLIFCLIVIVVFSSFHHVKSILRTVFTSEVNLVVNNAQLGRDFVRVIGDTNLVMTAFYGNDAFLDENGQKLLRKADQLIAQTGDERLKKELKRFTKKIREVLALCKTVNLRQLEREAIDRKLEDTLTSLGETVSNKILDRVVAGEDASDIDHLTFMVAEYGKMLSRISVRFHKLGLDYFKQPIVTEEHPLLTLLDGLTLKLQGLNISDPDIAEYGSQLTQAIGRYRQLILDFHQAAERLGTQLDGLEHEKEGLLILMAQIDSNVLENTENASASLTRKISETIVTCLIILIFALPVIITALMINRSVALSLKAVIRGLKNSFGGTLENSEQVASASWQLSEGVTALAESLNDTIFSIEQMASMTRKNADSAAQADHIVRNSGQDIEKAKASMARMNRFIGAISESSEETRKIVQTIDDIAFQTNLLALNAAVEAARAGKAGAGFAVVSNEVRNLALRTAEAAGNTAAIIRDTVQKVNEGAKLFEETHRAFAKVETGGLKIGGLMVEIAAASDEQARGIQKINTVVSEMDQLVHLNTANAEELADTSGKMNTQAEQMNEFVEALVHLVGKIGNDRKPEAPPPASELPPLLHSDFTGQPDSPARQVPSGEIISPDQLLLTDEDDDFKNF</sequence>
<keyword evidence="5" id="KW-0472">Membrane</keyword>
<keyword evidence="3" id="KW-0807">Transducer</keyword>
<reference evidence="8" key="2">
    <citation type="submission" date="2019-01" db="EMBL/GenBank/DDBJ databases">
        <title>Genome sequence of Desulfonema ishimotonii strain Tokyo 01.</title>
        <authorList>
            <person name="Fukui M."/>
        </authorList>
    </citation>
    <scope>NUCLEOTIDE SEQUENCE [LARGE SCALE GENOMIC DNA]</scope>
    <source>
        <strain evidence="8">Tokyo 01</strain>
    </source>
</reference>
<evidence type="ECO:0000313" key="8">
    <source>
        <dbReference type="Proteomes" id="UP000288096"/>
    </source>
</evidence>
<dbReference type="Gene3D" id="1.10.287.950">
    <property type="entry name" value="Methyl-accepting chemotaxis protein"/>
    <property type="match status" value="1"/>
</dbReference>
<dbReference type="GO" id="GO:0004888">
    <property type="term" value="F:transmembrane signaling receptor activity"/>
    <property type="evidence" value="ECO:0007669"/>
    <property type="project" value="TreeGrafter"/>
</dbReference>
<feature type="region of interest" description="Disordered" evidence="4">
    <location>
        <begin position="594"/>
        <end position="650"/>
    </location>
</feature>
<dbReference type="PROSITE" id="PS50111">
    <property type="entry name" value="CHEMOTAXIS_TRANSDUC_2"/>
    <property type="match status" value="1"/>
</dbReference>
<dbReference type="EMBL" id="BEXT01000001">
    <property type="protein sequence ID" value="GBC60472.1"/>
    <property type="molecule type" value="Genomic_DNA"/>
</dbReference>
<dbReference type="InterPro" id="IPR051310">
    <property type="entry name" value="MCP_chemotaxis"/>
</dbReference>
<gene>
    <name evidence="7" type="ORF">DENIS_1425</name>
</gene>
<dbReference type="InterPro" id="IPR004089">
    <property type="entry name" value="MCPsignal_dom"/>
</dbReference>
<dbReference type="GO" id="GO:0006935">
    <property type="term" value="P:chemotaxis"/>
    <property type="evidence" value="ECO:0007669"/>
    <property type="project" value="UniProtKB-KW"/>
</dbReference>
<dbReference type="Pfam" id="PF00015">
    <property type="entry name" value="MCPsignal"/>
    <property type="match status" value="1"/>
</dbReference>
<dbReference type="GO" id="GO:0005886">
    <property type="term" value="C:plasma membrane"/>
    <property type="evidence" value="ECO:0007669"/>
    <property type="project" value="TreeGrafter"/>
</dbReference>
<dbReference type="AlphaFoldDB" id="A0A401FU16"/>
<keyword evidence="1" id="KW-0145">Chemotaxis</keyword>
<feature type="domain" description="Methyl-accepting transducer" evidence="6">
    <location>
        <begin position="344"/>
        <end position="566"/>
    </location>
</feature>
<evidence type="ECO:0000256" key="5">
    <source>
        <dbReference type="SAM" id="Phobius"/>
    </source>
</evidence>
<reference evidence="8" key="1">
    <citation type="submission" date="2017-11" db="EMBL/GenBank/DDBJ databases">
        <authorList>
            <person name="Watanabe M."/>
            <person name="Kojima H."/>
        </authorList>
    </citation>
    <scope>NUCLEOTIDE SEQUENCE [LARGE SCALE GENOMIC DNA]</scope>
    <source>
        <strain evidence="8">Tokyo 01</strain>
    </source>
</reference>
<proteinExistence type="inferred from homology"/>
<organism evidence="7 8">
    <name type="scientific">Desulfonema ishimotonii</name>
    <dbReference type="NCBI Taxonomy" id="45657"/>
    <lineage>
        <taxon>Bacteria</taxon>
        <taxon>Pseudomonadati</taxon>
        <taxon>Thermodesulfobacteriota</taxon>
        <taxon>Desulfobacteria</taxon>
        <taxon>Desulfobacterales</taxon>
        <taxon>Desulfococcaceae</taxon>
        <taxon>Desulfonema</taxon>
    </lineage>
</organism>